<proteinExistence type="predicted"/>
<dbReference type="EMBL" id="MHSS01000006">
    <property type="protein sequence ID" value="OHA48507.1"/>
    <property type="molecule type" value="Genomic_DNA"/>
</dbReference>
<gene>
    <name evidence="2" type="ORF">A2806_02820</name>
</gene>
<evidence type="ECO:0008006" key="4">
    <source>
        <dbReference type="Google" id="ProtNLM"/>
    </source>
</evidence>
<evidence type="ECO:0000256" key="1">
    <source>
        <dbReference type="SAM" id="SignalP"/>
    </source>
</evidence>
<dbReference type="AlphaFoldDB" id="A0A1G2PJP1"/>
<sequence length="268" mass="27660">MFRVWVAAVAVVALLLAGFSVWSNAQEDFAASDHAHTLKKIAADDAFDNDPALFSEDSSLVVIDSVRPLYVSYVDGEGKSAGVVLVPAVVVSDQYVIASRFVMPGEGFSINLAALLAVPEDRGAAPEILGAPTAVDEALNLVAFPRPEKLTLAAVPVSLGASAEVSPGNQLMVPTVHAFGGGEKTAPLGLVTALLAGNARYRLAGGNSQTFFMNATPAGTPVYALRDGVPELVGMTTSGGSQGLSAVITVELIADYLRHLGVSNNSQP</sequence>
<organism evidence="2 3">
    <name type="scientific">Candidatus Terrybacteria bacterium RIFCSPHIGHO2_01_FULL_48_17</name>
    <dbReference type="NCBI Taxonomy" id="1802362"/>
    <lineage>
        <taxon>Bacteria</taxon>
        <taxon>Candidatus Terryibacteriota</taxon>
    </lineage>
</organism>
<accession>A0A1G2PJP1</accession>
<reference evidence="2 3" key="1">
    <citation type="journal article" date="2016" name="Nat. Commun.">
        <title>Thousands of microbial genomes shed light on interconnected biogeochemical processes in an aquifer system.</title>
        <authorList>
            <person name="Anantharaman K."/>
            <person name="Brown C.T."/>
            <person name="Hug L.A."/>
            <person name="Sharon I."/>
            <person name="Castelle C.J."/>
            <person name="Probst A.J."/>
            <person name="Thomas B.C."/>
            <person name="Singh A."/>
            <person name="Wilkins M.J."/>
            <person name="Karaoz U."/>
            <person name="Brodie E.L."/>
            <person name="Williams K.H."/>
            <person name="Hubbard S.S."/>
            <person name="Banfield J.F."/>
        </authorList>
    </citation>
    <scope>NUCLEOTIDE SEQUENCE [LARGE SCALE GENOMIC DNA]</scope>
</reference>
<protein>
    <recommendedName>
        <fullName evidence="4">Serine protease</fullName>
    </recommendedName>
</protein>
<name>A0A1G2PJP1_9BACT</name>
<dbReference type="STRING" id="1802362.A2806_02820"/>
<feature type="signal peptide" evidence="1">
    <location>
        <begin position="1"/>
        <end position="25"/>
    </location>
</feature>
<comment type="caution">
    <text evidence="2">The sequence shown here is derived from an EMBL/GenBank/DDBJ whole genome shotgun (WGS) entry which is preliminary data.</text>
</comment>
<feature type="chain" id="PRO_5009583896" description="Serine protease" evidence="1">
    <location>
        <begin position="26"/>
        <end position="268"/>
    </location>
</feature>
<keyword evidence="1" id="KW-0732">Signal</keyword>
<evidence type="ECO:0000313" key="3">
    <source>
        <dbReference type="Proteomes" id="UP000177629"/>
    </source>
</evidence>
<evidence type="ECO:0000313" key="2">
    <source>
        <dbReference type="EMBL" id="OHA48507.1"/>
    </source>
</evidence>
<dbReference type="Proteomes" id="UP000177629">
    <property type="component" value="Unassembled WGS sequence"/>
</dbReference>